<protein>
    <submittedName>
        <fullName evidence="5">Histidine triad nucleotide-binding protein</fullName>
    </submittedName>
</protein>
<evidence type="ECO:0000256" key="2">
    <source>
        <dbReference type="PIRSR" id="PIRSR601310-3"/>
    </source>
</evidence>
<dbReference type="PROSITE" id="PS00892">
    <property type="entry name" value="HIT_1"/>
    <property type="match status" value="1"/>
</dbReference>
<feature type="active site" description="Tele-AMP-histidine intermediate" evidence="1">
    <location>
        <position position="98"/>
    </location>
</feature>
<feature type="domain" description="HIT" evidence="4">
    <location>
        <begin position="5"/>
        <end position="104"/>
    </location>
</feature>
<evidence type="ECO:0000256" key="1">
    <source>
        <dbReference type="PIRSR" id="PIRSR601310-1"/>
    </source>
</evidence>
<dbReference type="PROSITE" id="PS51084">
    <property type="entry name" value="HIT_2"/>
    <property type="match status" value="1"/>
</dbReference>
<dbReference type="PRINTS" id="PR00332">
    <property type="entry name" value="HISTRIAD"/>
</dbReference>
<organism evidence="5 6">
    <name type="scientific">Candidatus Niyogibacteria bacterium RIFCSPLOWO2_01_FULL_45_48</name>
    <dbReference type="NCBI Taxonomy" id="1801724"/>
    <lineage>
        <taxon>Bacteria</taxon>
        <taxon>Candidatus Niyogiibacteriota</taxon>
    </lineage>
</organism>
<accession>A0A1G2EZ61</accession>
<comment type="caution">
    <text evidence="5">The sequence shown here is derived from an EMBL/GenBank/DDBJ whole genome shotgun (WGS) entry which is preliminary data.</text>
</comment>
<dbReference type="InterPro" id="IPR011146">
    <property type="entry name" value="HIT-like"/>
</dbReference>
<dbReference type="SUPFAM" id="SSF54197">
    <property type="entry name" value="HIT-like"/>
    <property type="match status" value="1"/>
</dbReference>
<proteinExistence type="predicted"/>
<reference evidence="5 6" key="1">
    <citation type="journal article" date="2016" name="Nat. Commun.">
        <title>Thousands of microbial genomes shed light on interconnected biogeochemical processes in an aquifer system.</title>
        <authorList>
            <person name="Anantharaman K."/>
            <person name="Brown C.T."/>
            <person name="Hug L.A."/>
            <person name="Sharon I."/>
            <person name="Castelle C.J."/>
            <person name="Probst A.J."/>
            <person name="Thomas B.C."/>
            <person name="Singh A."/>
            <person name="Wilkins M.J."/>
            <person name="Karaoz U."/>
            <person name="Brodie E.L."/>
            <person name="Williams K.H."/>
            <person name="Hubbard S.S."/>
            <person name="Banfield J.F."/>
        </authorList>
    </citation>
    <scope>NUCLEOTIDE SEQUENCE [LARGE SCALE GENOMIC DNA]</scope>
</reference>
<dbReference type="GO" id="GO:0003824">
    <property type="term" value="F:catalytic activity"/>
    <property type="evidence" value="ECO:0007669"/>
    <property type="project" value="InterPro"/>
</dbReference>
<dbReference type="PANTHER" id="PTHR23089">
    <property type="entry name" value="HISTIDINE TRIAD HIT PROTEIN"/>
    <property type="match status" value="1"/>
</dbReference>
<dbReference type="AlphaFoldDB" id="A0A1G2EZ61"/>
<dbReference type="EMBL" id="MHMQ01000013">
    <property type="protein sequence ID" value="OGZ30802.1"/>
    <property type="molecule type" value="Genomic_DNA"/>
</dbReference>
<dbReference type="InterPro" id="IPR019808">
    <property type="entry name" value="Histidine_triad_CS"/>
</dbReference>
<sequence>MDGCVFCKITNKEIPADIVFENDNFVVFKDINPKSRIHFLIVSKKHIHSVAHIEDEDAGLAGQMILTARDTAKKLGLSGYKLLFNVGRGAGQVVDHIHLHLLAD</sequence>
<evidence type="ECO:0000313" key="5">
    <source>
        <dbReference type="EMBL" id="OGZ30802.1"/>
    </source>
</evidence>
<dbReference type="InterPro" id="IPR001310">
    <property type="entry name" value="Histidine_triad_HIT"/>
</dbReference>
<evidence type="ECO:0000313" key="6">
    <source>
        <dbReference type="Proteomes" id="UP000177486"/>
    </source>
</evidence>
<evidence type="ECO:0000259" key="4">
    <source>
        <dbReference type="PROSITE" id="PS51084"/>
    </source>
</evidence>
<dbReference type="Proteomes" id="UP000177486">
    <property type="component" value="Unassembled WGS sequence"/>
</dbReference>
<dbReference type="InterPro" id="IPR036265">
    <property type="entry name" value="HIT-like_sf"/>
</dbReference>
<gene>
    <name evidence="5" type="ORF">A2931_01725</name>
</gene>
<evidence type="ECO:0000256" key="3">
    <source>
        <dbReference type="PROSITE-ProRule" id="PRU00464"/>
    </source>
</evidence>
<name>A0A1G2EZ61_9BACT</name>
<dbReference type="Gene3D" id="3.30.428.10">
    <property type="entry name" value="HIT-like"/>
    <property type="match status" value="1"/>
</dbReference>
<dbReference type="Pfam" id="PF11969">
    <property type="entry name" value="DcpS_C"/>
    <property type="match status" value="1"/>
</dbReference>
<feature type="short sequence motif" description="Histidine triad motif" evidence="2 3">
    <location>
        <begin position="96"/>
        <end position="100"/>
    </location>
</feature>